<keyword evidence="5" id="KW-1185">Reference proteome</keyword>
<evidence type="ECO:0000313" key="4">
    <source>
        <dbReference type="EMBL" id="AYQ74334.1"/>
    </source>
</evidence>
<dbReference type="InterPro" id="IPR050469">
    <property type="entry name" value="Diguanylate_Cyclase"/>
</dbReference>
<dbReference type="Pfam" id="PF00990">
    <property type="entry name" value="GGDEF"/>
    <property type="match status" value="1"/>
</dbReference>
<dbReference type="KEGG" id="coh:EAV92_18230"/>
<dbReference type="GO" id="GO:0005886">
    <property type="term" value="C:plasma membrane"/>
    <property type="evidence" value="ECO:0007669"/>
    <property type="project" value="TreeGrafter"/>
</dbReference>
<reference evidence="4 5" key="1">
    <citation type="submission" date="2018-10" db="EMBL/GenBank/DDBJ databases">
        <title>Genome Sequence of Cohnella sp.</title>
        <authorList>
            <person name="Srinivasan S."/>
            <person name="Kim M.K."/>
        </authorList>
    </citation>
    <scope>NUCLEOTIDE SEQUENCE [LARGE SCALE GENOMIC DNA]</scope>
    <source>
        <strain evidence="4 5">18JY8-7</strain>
    </source>
</reference>
<keyword evidence="2" id="KW-1133">Transmembrane helix</keyword>
<evidence type="ECO:0000259" key="3">
    <source>
        <dbReference type="PROSITE" id="PS50887"/>
    </source>
</evidence>
<gene>
    <name evidence="4" type="ORF">EAV92_18230</name>
</gene>
<dbReference type="InterPro" id="IPR029787">
    <property type="entry name" value="Nucleotide_cyclase"/>
</dbReference>
<dbReference type="InterPro" id="IPR000160">
    <property type="entry name" value="GGDEF_dom"/>
</dbReference>
<protein>
    <submittedName>
        <fullName evidence="4">GGDEF domain-containing protein</fullName>
    </submittedName>
</protein>
<keyword evidence="2" id="KW-0472">Membrane</keyword>
<feature type="transmembrane region" description="Helical" evidence="2">
    <location>
        <begin position="145"/>
        <end position="165"/>
    </location>
</feature>
<feature type="transmembrane region" description="Helical" evidence="2">
    <location>
        <begin position="121"/>
        <end position="139"/>
    </location>
</feature>
<dbReference type="GO" id="GO:1902201">
    <property type="term" value="P:negative regulation of bacterial-type flagellum-dependent cell motility"/>
    <property type="evidence" value="ECO:0007669"/>
    <property type="project" value="TreeGrafter"/>
</dbReference>
<name>A0A3G3K1A8_9BACL</name>
<dbReference type="PANTHER" id="PTHR45138:SF9">
    <property type="entry name" value="DIGUANYLATE CYCLASE DGCM-RELATED"/>
    <property type="match status" value="1"/>
</dbReference>
<feature type="domain" description="GGDEF" evidence="3">
    <location>
        <begin position="230"/>
        <end position="361"/>
    </location>
</feature>
<dbReference type="AlphaFoldDB" id="A0A3G3K1A8"/>
<evidence type="ECO:0000313" key="5">
    <source>
        <dbReference type="Proteomes" id="UP000269097"/>
    </source>
</evidence>
<dbReference type="SUPFAM" id="SSF55073">
    <property type="entry name" value="Nucleotide cyclase"/>
    <property type="match status" value="1"/>
</dbReference>
<dbReference type="PANTHER" id="PTHR45138">
    <property type="entry name" value="REGULATORY COMPONENTS OF SENSORY TRANSDUCTION SYSTEM"/>
    <property type="match status" value="1"/>
</dbReference>
<keyword evidence="2" id="KW-0812">Transmembrane</keyword>
<dbReference type="PROSITE" id="PS50887">
    <property type="entry name" value="GGDEF"/>
    <property type="match status" value="1"/>
</dbReference>
<dbReference type="EMBL" id="CP033433">
    <property type="protein sequence ID" value="AYQ74334.1"/>
    <property type="molecule type" value="Genomic_DNA"/>
</dbReference>
<sequence>MTESYFENEKRTFTRDILTTLWRVIVLYAVVTGANSFVTAYDQGLFLRDVVFIPALEMVLLCGLLELCFRYVRTGMDFVLLAGVNLLVSLIILALYELPMSVYLLIFPLLISLFYFSGRLIAFAVLQGLVTLALLYWLSPHLSRMLTVSNAMLAAAMLAGTAMVINSLRKRMFSLANNLVSATEEKQKLLMQNVEMERNSRIDPVTRLYNHKSFHEHLGNILAMQASASMDVHLALLDIDNFKVINDTYGHAAGDVIIKFVADRISDRLEADDFASRYGGEEFGIICVEKNGARFQEQLERIREDIAAQTHELLDGNRVTVSIGFQRLQADMSKEKLFEAADSALYAAKRSGKNKTVQGSTLP</sequence>
<feature type="coiled-coil region" evidence="1">
    <location>
        <begin position="165"/>
        <end position="199"/>
    </location>
</feature>
<dbReference type="Proteomes" id="UP000269097">
    <property type="component" value="Chromosome"/>
</dbReference>
<evidence type="ECO:0000256" key="1">
    <source>
        <dbReference type="SAM" id="Coils"/>
    </source>
</evidence>
<dbReference type="GO" id="GO:0052621">
    <property type="term" value="F:diguanylate cyclase activity"/>
    <property type="evidence" value="ECO:0007669"/>
    <property type="project" value="TreeGrafter"/>
</dbReference>
<dbReference type="Gene3D" id="3.30.70.270">
    <property type="match status" value="1"/>
</dbReference>
<feature type="transmembrane region" description="Helical" evidence="2">
    <location>
        <begin position="20"/>
        <end position="38"/>
    </location>
</feature>
<proteinExistence type="predicted"/>
<evidence type="ECO:0000256" key="2">
    <source>
        <dbReference type="SAM" id="Phobius"/>
    </source>
</evidence>
<dbReference type="CDD" id="cd01949">
    <property type="entry name" value="GGDEF"/>
    <property type="match status" value="1"/>
</dbReference>
<dbReference type="FunFam" id="3.30.70.270:FF:000001">
    <property type="entry name" value="Diguanylate cyclase domain protein"/>
    <property type="match status" value="1"/>
</dbReference>
<keyword evidence="1" id="KW-0175">Coiled coil</keyword>
<dbReference type="InterPro" id="IPR043128">
    <property type="entry name" value="Rev_trsase/Diguanyl_cyclase"/>
</dbReference>
<dbReference type="RefSeq" id="WP_123042415.1">
    <property type="nucleotide sequence ID" value="NZ_CP033433.1"/>
</dbReference>
<dbReference type="NCBIfam" id="TIGR00254">
    <property type="entry name" value="GGDEF"/>
    <property type="match status" value="1"/>
</dbReference>
<accession>A0A3G3K1A8</accession>
<feature type="transmembrane region" description="Helical" evidence="2">
    <location>
        <begin position="50"/>
        <end position="69"/>
    </location>
</feature>
<dbReference type="SMART" id="SM00267">
    <property type="entry name" value="GGDEF"/>
    <property type="match status" value="1"/>
</dbReference>
<dbReference type="GO" id="GO:0043709">
    <property type="term" value="P:cell adhesion involved in single-species biofilm formation"/>
    <property type="evidence" value="ECO:0007669"/>
    <property type="project" value="TreeGrafter"/>
</dbReference>
<organism evidence="4 5">
    <name type="scientific">Cohnella candidum</name>
    <dbReference type="NCBI Taxonomy" id="2674991"/>
    <lineage>
        <taxon>Bacteria</taxon>
        <taxon>Bacillati</taxon>
        <taxon>Bacillota</taxon>
        <taxon>Bacilli</taxon>
        <taxon>Bacillales</taxon>
        <taxon>Paenibacillaceae</taxon>
        <taxon>Cohnella</taxon>
    </lineage>
</organism>